<evidence type="ECO:0000313" key="11">
    <source>
        <dbReference type="Proteomes" id="UP000035996"/>
    </source>
</evidence>
<dbReference type="AlphaFoldDB" id="A0A0J6CSH0"/>
<feature type="transmembrane region" description="Helical" evidence="9">
    <location>
        <begin position="44"/>
        <end position="64"/>
    </location>
</feature>
<keyword evidence="4 8" id="KW-1003">Cell membrane</keyword>
<dbReference type="Pfam" id="PF12822">
    <property type="entry name" value="ECF_trnsprt"/>
    <property type="match status" value="1"/>
</dbReference>
<dbReference type="Proteomes" id="UP000035996">
    <property type="component" value="Unassembled WGS sequence"/>
</dbReference>
<protein>
    <recommendedName>
        <fullName evidence="8">Riboflavin transporter</fullName>
    </recommendedName>
</protein>
<evidence type="ECO:0000256" key="9">
    <source>
        <dbReference type="SAM" id="Phobius"/>
    </source>
</evidence>
<comment type="function">
    <text evidence="8">Probably a riboflavin-binding protein that interacts with the energy-coupling factor (ECF) ABC-transporter complex.</text>
</comment>
<evidence type="ECO:0000256" key="7">
    <source>
        <dbReference type="ARBA" id="ARBA00023136"/>
    </source>
</evidence>
<dbReference type="RefSeq" id="WP_048313090.1">
    <property type="nucleotide sequence ID" value="NZ_CP119526.1"/>
</dbReference>
<evidence type="ECO:0000256" key="1">
    <source>
        <dbReference type="ARBA" id="ARBA00004651"/>
    </source>
</evidence>
<dbReference type="GO" id="GO:0032217">
    <property type="term" value="F:riboflavin transmembrane transporter activity"/>
    <property type="evidence" value="ECO:0007669"/>
    <property type="project" value="UniProtKB-UniRule"/>
</dbReference>
<keyword evidence="7 8" id="KW-0472">Membrane</keyword>
<evidence type="ECO:0000256" key="2">
    <source>
        <dbReference type="ARBA" id="ARBA00005540"/>
    </source>
</evidence>
<dbReference type="PANTHER" id="PTHR38438:SF1">
    <property type="entry name" value="RIBOFLAVIN TRANSPORTER RIBU"/>
    <property type="match status" value="1"/>
</dbReference>
<dbReference type="GO" id="GO:0005886">
    <property type="term" value="C:plasma membrane"/>
    <property type="evidence" value="ECO:0007669"/>
    <property type="project" value="UniProtKB-SubCell"/>
</dbReference>
<comment type="subcellular location">
    <subcellularLocation>
        <location evidence="1">Cell membrane</location>
        <topology evidence="1">Multi-pass membrane protein</topology>
    </subcellularLocation>
</comment>
<dbReference type="EMBL" id="LELK01000009">
    <property type="protein sequence ID" value="KMM36113.1"/>
    <property type="molecule type" value="Genomic_DNA"/>
</dbReference>
<evidence type="ECO:0000256" key="6">
    <source>
        <dbReference type="ARBA" id="ARBA00022989"/>
    </source>
</evidence>
<feature type="transmembrane region" description="Helical" evidence="9">
    <location>
        <begin position="113"/>
        <end position="134"/>
    </location>
</feature>
<dbReference type="InterPro" id="IPR024529">
    <property type="entry name" value="ECF_trnsprt_substrate-spec"/>
</dbReference>
<organism evidence="10 11">
    <name type="scientific">Guptibacillus hwajinpoensis</name>
    <dbReference type="NCBI Taxonomy" id="208199"/>
    <lineage>
        <taxon>Bacteria</taxon>
        <taxon>Bacillati</taxon>
        <taxon>Bacillota</taxon>
        <taxon>Bacilli</taxon>
        <taxon>Bacillales</taxon>
        <taxon>Guptibacillaceae</taxon>
        <taxon>Guptibacillus</taxon>
    </lineage>
</organism>
<evidence type="ECO:0000256" key="8">
    <source>
        <dbReference type="PIRNR" id="PIRNR037778"/>
    </source>
</evidence>
<name>A0A0J6CSH0_9BACL</name>
<feature type="transmembrane region" description="Helical" evidence="9">
    <location>
        <begin position="154"/>
        <end position="180"/>
    </location>
</feature>
<keyword evidence="6 9" id="KW-1133">Transmembrane helix</keyword>
<keyword evidence="11" id="KW-1185">Reference proteome</keyword>
<evidence type="ECO:0000256" key="3">
    <source>
        <dbReference type="ARBA" id="ARBA00022448"/>
    </source>
</evidence>
<sequence>MKSVSKTQRMIVVAMFSSISYLLMLLDFPLPGFPVFLQIDFSEIPALFVAILYGPVAGILVEAIKNFIHFGIQGSFTGVPIGQLANFIAGVFFIVPTALIFRKFNQTQKGLTLGLTFGTILMATMMGLLNYLIILPAYTWFMGFEEMSASARQALVLTGITPFNLVKGAIVAGIFIAFFVKLKPWFVRQARTI</sequence>
<reference evidence="10" key="1">
    <citation type="submission" date="2015-06" db="EMBL/GenBank/DDBJ databases">
        <authorList>
            <person name="Liu B."/>
            <person name="Wang J."/>
            <person name="Zhu Y."/>
            <person name="Liu G."/>
            <person name="Chen Q."/>
            <person name="Zheng C."/>
            <person name="Che J."/>
            <person name="Ge C."/>
            <person name="Shi H."/>
            <person name="Pan Z."/>
            <person name="Liu X."/>
        </authorList>
    </citation>
    <scope>NUCLEOTIDE SEQUENCE [LARGE SCALE GENOMIC DNA]</scope>
    <source>
        <strain evidence="10">DSM 16346</strain>
    </source>
</reference>
<keyword evidence="3 8" id="KW-0813">Transport</keyword>
<dbReference type="PIRSF" id="PIRSF037778">
    <property type="entry name" value="UCP037778_transp_RibU"/>
    <property type="match status" value="1"/>
</dbReference>
<feature type="transmembrane region" description="Helical" evidence="9">
    <location>
        <begin position="84"/>
        <end position="101"/>
    </location>
</feature>
<evidence type="ECO:0000256" key="4">
    <source>
        <dbReference type="ARBA" id="ARBA00022475"/>
    </source>
</evidence>
<dbReference type="STRING" id="157733.AB986_18430"/>
<proteinExistence type="inferred from homology"/>
<dbReference type="Gene3D" id="1.10.1760.20">
    <property type="match status" value="1"/>
</dbReference>
<comment type="caution">
    <text evidence="10">The sequence shown here is derived from an EMBL/GenBank/DDBJ whole genome shotgun (WGS) entry which is preliminary data.</text>
</comment>
<feature type="transmembrane region" description="Helical" evidence="9">
    <location>
        <begin position="12"/>
        <end position="37"/>
    </location>
</feature>
<dbReference type="PANTHER" id="PTHR38438">
    <property type="entry name" value="RIBOFLAVIN TRANSPORTER RIBU"/>
    <property type="match status" value="1"/>
</dbReference>
<gene>
    <name evidence="10" type="ORF">AB986_18430</name>
</gene>
<dbReference type="PATRIC" id="fig|157733.3.peg.1633"/>
<accession>A0A0J6CSH0</accession>
<keyword evidence="5 9" id="KW-0812">Transmembrane</keyword>
<dbReference type="InterPro" id="IPR025720">
    <property type="entry name" value="RibU"/>
</dbReference>
<comment type="similarity">
    <text evidence="2 8">Belongs to the prokaryotic riboflavin transporter (P-RFT) (TC 2.A.87) family.</text>
</comment>
<evidence type="ECO:0000313" key="10">
    <source>
        <dbReference type="EMBL" id="KMM36113.1"/>
    </source>
</evidence>
<evidence type="ECO:0000256" key="5">
    <source>
        <dbReference type="ARBA" id="ARBA00022692"/>
    </source>
</evidence>